<keyword evidence="3" id="KW-1185">Reference proteome</keyword>
<dbReference type="OrthoDB" id="2388998at2759"/>
<comment type="caution">
    <text evidence="2">The sequence shown here is derived from an EMBL/GenBank/DDBJ whole genome shotgun (WGS) entry which is preliminary data.</text>
</comment>
<proteinExistence type="predicted"/>
<feature type="compositionally biased region" description="Basic and acidic residues" evidence="1">
    <location>
        <begin position="75"/>
        <end position="87"/>
    </location>
</feature>
<protein>
    <submittedName>
        <fullName evidence="2">Uncharacterized protein</fullName>
    </submittedName>
</protein>
<sequence>MDAFLKSEYKKKVNDEIKQRNKEKKLLHESVNQNVTSSLSCDIEIIISGQQQKNIPNISQKNPGHNNSTNNSELTKSHSETMTKCHDQNSVLDDPNDDILESENQIIEGLVQELTSEFSFASGNESLNEGEINISEITDGKTKDKIARSKIYKEMKPFLPNITNVNLHKKTERAQKILKLFGEGGVDINRIKYIIYSTSTISGLKNTQIQYIINQVTSKTVTKCHDQSTLRKSEKIGETTNGNQTNAFIPLKAELLRTHKNMQKVIQEGQGKDFSMHPIENAFWKFSSVAVSVIRKYGVLNGLSTKTYETLHKFYVKNPYQLSNRKDVMQQLINTTKCNEMALKTKNSPHVNIIEGLSQTILALNIFLDTSSQDLESSNFYIKIYESVHLENGKILRTSREFQSKEWFSNVAVTPAEDQEIQYGLDENAWYGKGLSKEPYELVLVRWYDIKQLESKVYGCSHLYYTEEYNTIPIEKRQENLVKLTKG</sequence>
<reference evidence="2 3" key="1">
    <citation type="submission" date="2018-06" db="EMBL/GenBank/DDBJ databases">
        <title>Comparative genomics reveals the genomic features of Rhizophagus irregularis, R. cerebriforme, R. diaphanum and Gigaspora rosea, and their symbiotic lifestyle signature.</title>
        <authorList>
            <person name="Morin E."/>
            <person name="San Clemente H."/>
            <person name="Chen E.C.H."/>
            <person name="De La Providencia I."/>
            <person name="Hainaut M."/>
            <person name="Kuo A."/>
            <person name="Kohler A."/>
            <person name="Murat C."/>
            <person name="Tang N."/>
            <person name="Roy S."/>
            <person name="Loubradou J."/>
            <person name="Henrissat B."/>
            <person name="Grigoriev I.V."/>
            <person name="Corradi N."/>
            <person name="Roux C."/>
            <person name="Martin F.M."/>
        </authorList>
    </citation>
    <scope>NUCLEOTIDE SEQUENCE [LARGE SCALE GENOMIC DNA]</scope>
    <source>
        <strain evidence="2 3">DAOM 227022</strain>
    </source>
</reference>
<feature type="region of interest" description="Disordered" evidence="1">
    <location>
        <begin position="54"/>
        <end position="97"/>
    </location>
</feature>
<accession>A0A397T7T9</accession>
<dbReference type="Proteomes" id="UP000265703">
    <property type="component" value="Unassembled WGS sequence"/>
</dbReference>
<evidence type="ECO:0000256" key="1">
    <source>
        <dbReference type="SAM" id="MobiDB-lite"/>
    </source>
</evidence>
<evidence type="ECO:0000313" key="2">
    <source>
        <dbReference type="EMBL" id="RIA91181.1"/>
    </source>
</evidence>
<name>A0A397T7T9_9GLOM</name>
<dbReference type="EMBL" id="QKYT01000160">
    <property type="protein sequence ID" value="RIA91181.1"/>
    <property type="molecule type" value="Genomic_DNA"/>
</dbReference>
<organism evidence="2 3">
    <name type="scientific">Glomus cerebriforme</name>
    <dbReference type="NCBI Taxonomy" id="658196"/>
    <lineage>
        <taxon>Eukaryota</taxon>
        <taxon>Fungi</taxon>
        <taxon>Fungi incertae sedis</taxon>
        <taxon>Mucoromycota</taxon>
        <taxon>Glomeromycotina</taxon>
        <taxon>Glomeromycetes</taxon>
        <taxon>Glomerales</taxon>
        <taxon>Glomeraceae</taxon>
        <taxon>Glomus</taxon>
    </lineage>
</organism>
<feature type="compositionally biased region" description="Polar residues" evidence="1">
    <location>
        <begin position="54"/>
        <end position="74"/>
    </location>
</feature>
<dbReference type="AlphaFoldDB" id="A0A397T7T9"/>
<evidence type="ECO:0000313" key="3">
    <source>
        <dbReference type="Proteomes" id="UP000265703"/>
    </source>
</evidence>
<gene>
    <name evidence="2" type="ORF">C1645_822424</name>
</gene>